<evidence type="ECO:0000313" key="2">
    <source>
        <dbReference type="EMBL" id="KAJ1199660.1"/>
    </source>
</evidence>
<evidence type="ECO:0000313" key="3">
    <source>
        <dbReference type="Proteomes" id="UP001066276"/>
    </source>
</evidence>
<dbReference type="Proteomes" id="UP001066276">
    <property type="component" value="Chromosome 2_1"/>
</dbReference>
<dbReference type="AlphaFoldDB" id="A0AAV7VG96"/>
<feature type="region of interest" description="Disordered" evidence="1">
    <location>
        <begin position="1"/>
        <end position="123"/>
    </location>
</feature>
<keyword evidence="3" id="KW-1185">Reference proteome</keyword>
<organism evidence="2 3">
    <name type="scientific">Pleurodeles waltl</name>
    <name type="common">Iberian ribbed newt</name>
    <dbReference type="NCBI Taxonomy" id="8319"/>
    <lineage>
        <taxon>Eukaryota</taxon>
        <taxon>Metazoa</taxon>
        <taxon>Chordata</taxon>
        <taxon>Craniata</taxon>
        <taxon>Vertebrata</taxon>
        <taxon>Euteleostomi</taxon>
        <taxon>Amphibia</taxon>
        <taxon>Batrachia</taxon>
        <taxon>Caudata</taxon>
        <taxon>Salamandroidea</taxon>
        <taxon>Salamandridae</taxon>
        <taxon>Pleurodelinae</taxon>
        <taxon>Pleurodeles</taxon>
    </lineage>
</organism>
<protein>
    <submittedName>
        <fullName evidence="2">Uncharacterized protein</fullName>
    </submittedName>
</protein>
<feature type="compositionally biased region" description="Basic and acidic residues" evidence="1">
    <location>
        <begin position="42"/>
        <end position="93"/>
    </location>
</feature>
<dbReference type="EMBL" id="JANPWB010000003">
    <property type="protein sequence ID" value="KAJ1199660.1"/>
    <property type="molecule type" value="Genomic_DNA"/>
</dbReference>
<name>A0AAV7VG96_PLEWA</name>
<comment type="caution">
    <text evidence="2">The sequence shown here is derived from an EMBL/GenBank/DDBJ whole genome shotgun (WGS) entry which is preliminary data.</text>
</comment>
<reference evidence="2" key="1">
    <citation type="journal article" date="2022" name="bioRxiv">
        <title>Sequencing and chromosome-scale assembly of the giantPleurodeles waltlgenome.</title>
        <authorList>
            <person name="Brown T."/>
            <person name="Elewa A."/>
            <person name="Iarovenko S."/>
            <person name="Subramanian E."/>
            <person name="Araus A.J."/>
            <person name="Petzold A."/>
            <person name="Susuki M."/>
            <person name="Suzuki K.-i.T."/>
            <person name="Hayashi T."/>
            <person name="Toyoda A."/>
            <person name="Oliveira C."/>
            <person name="Osipova E."/>
            <person name="Leigh N.D."/>
            <person name="Simon A."/>
            <person name="Yun M.H."/>
        </authorList>
    </citation>
    <scope>NUCLEOTIDE SEQUENCE</scope>
    <source>
        <strain evidence="2">20211129_DDA</strain>
        <tissue evidence="2">Liver</tissue>
    </source>
</reference>
<proteinExistence type="predicted"/>
<gene>
    <name evidence="2" type="ORF">NDU88_003493</name>
</gene>
<evidence type="ECO:0000256" key="1">
    <source>
        <dbReference type="SAM" id="MobiDB-lite"/>
    </source>
</evidence>
<accession>A0AAV7VG96</accession>
<sequence length="155" mass="16973">MKRPKAQRSCNRTSPDAGFQAIVRDGREPVTSDAFGVWTTTKRKDGPKEDKKEEETEVGSRRARPEEKETGTPTTERKEPAEGTETPRERGEPRGSPAPVGEKPGGCQSASHVPGGAWPPQVRSYRSWGFARGWLLGKRGAKGKEGRSCREGEAI</sequence>